<dbReference type="AlphaFoldDB" id="A0AAW0GFX9"/>
<protein>
    <recommendedName>
        <fullName evidence="2">Fungal-type protein kinase domain-containing protein</fullName>
    </recommendedName>
</protein>
<feature type="compositionally biased region" description="Basic and acidic residues" evidence="1">
    <location>
        <begin position="640"/>
        <end position="651"/>
    </location>
</feature>
<organism evidence="3 4">
    <name type="scientific">Cerrena zonata</name>
    <dbReference type="NCBI Taxonomy" id="2478898"/>
    <lineage>
        <taxon>Eukaryota</taxon>
        <taxon>Fungi</taxon>
        <taxon>Dikarya</taxon>
        <taxon>Basidiomycota</taxon>
        <taxon>Agaricomycotina</taxon>
        <taxon>Agaricomycetes</taxon>
        <taxon>Polyporales</taxon>
        <taxon>Cerrenaceae</taxon>
        <taxon>Cerrena</taxon>
    </lineage>
</organism>
<accession>A0AAW0GFX9</accession>
<dbReference type="EMBL" id="JASBNA010000011">
    <property type="protein sequence ID" value="KAK7688396.1"/>
    <property type="molecule type" value="Genomic_DNA"/>
</dbReference>
<dbReference type="InterPro" id="IPR040976">
    <property type="entry name" value="Pkinase_fungal"/>
</dbReference>
<evidence type="ECO:0000256" key="1">
    <source>
        <dbReference type="SAM" id="MobiDB-lite"/>
    </source>
</evidence>
<dbReference type="InterPro" id="IPR008266">
    <property type="entry name" value="Tyr_kinase_AS"/>
</dbReference>
<evidence type="ECO:0000259" key="2">
    <source>
        <dbReference type="Pfam" id="PF17667"/>
    </source>
</evidence>
<feature type="domain" description="Fungal-type protein kinase" evidence="2">
    <location>
        <begin position="258"/>
        <end position="448"/>
    </location>
</feature>
<feature type="domain" description="Fungal-type protein kinase" evidence="2">
    <location>
        <begin position="80"/>
        <end position="169"/>
    </location>
</feature>
<dbReference type="SUPFAM" id="SSF56112">
    <property type="entry name" value="Protein kinase-like (PK-like)"/>
    <property type="match status" value="1"/>
</dbReference>
<dbReference type="Pfam" id="PF17667">
    <property type="entry name" value="Pkinase_fungal"/>
    <property type="match status" value="2"/>
</dbReference>
<dbReference type="PROSITE" id="PS00109">
    <property type="entry name" value="PROTEIN_KINASE_TYR"/>
    <property type="match status" value="1"/>
</dbReference>
<dbReference type="Proteomes" id="UP001385951">
    <property type="component" value="Unassembled WGS sequence"/>
</dbReference>
<sequence>MGDMCPGFEFISLSALTENDPNLGPKLCPDTAVYPSGVKRTSPCDWGLMDFFVEWRPDQDLDGYDGTFESSQTLEDESTRTKELRGRIFSYAARLMDCQHRLFVFAVDIYRDCARLYRFDPSCIVVSDRIYFRNDPRPLDEFFARYSALSHAQRGYDPTVTLANDTEKVLFQTCIRDYFERVQRNDLRTHPDVARLDGRILKIQVNDINGGAHWYLACKCSTIPVNSLPCGRFTRGYIAVPVPSDRCNDTEDTDKGKLFWLKDSWRPDSSESEASIYYELKAKGVPNLPDVRCAGDILVDSCTQETVNDTVLSDPGTECWRQPTGTIHHMIHVRIVAGLLIPFDHVENARELLLVGRDVLYAIATAFHKANIFHRDISKGNIMMTERRGGSEGPWGVLNDWDRAGRVDAEETNRIGTWQFLSIYLLDILPKRHDIFDDLESLLWVLLFFAIHFFKYRGRFTMWVFEEVYDYFDSSRGKVPTGGSAKLGWVQTPQTNFECKPLQDFFDSFRLFHRDHIRKLSLSTDNEEKMKALEEYEAEIQKDIYGLASHFDNILNDPDIDWSGQEVHGAQVEEVPPQGQLNQDSNLDEEVNVPEPKLQPKPRIKAPPAKKNKRGRKRTRDDLELEDDDGHRHKRAAHVNSKDDGGQDVRPPRRRRQVLPAPPPRIQK</sequence>
<proteinExistence type="predicted"/>
<dbReference type="InterPro" id="IPR011009">
    <property type="entry name" value="Kinase-like_dom_sf"/>
</dbReference>
<keyword evidence="4" id="KW-1185">Reference proteome</keyword>
<name>A0AAW0GFX9_9APHY</name>
<evidence type="ECO:0000313" key="4">
    <source>
        <dbReference type="Proteomes" id="UP001385951"/>
    </source>
</evidence>
<comment type="caution">
    <text evidence="3">The sequence shown here is derived from an EMBL/GenBank/DDBJ whole genome shotgun (WGS) entry which is preliminary data.</text>
</comment>
<feature type="compositionally biased region" description="Basic residues" evidence="1">
    <location>
        <begin position="600"/>
        <end position="618"/>
    </location>
</feature>
<dbReference type="PANTHER" id="PTHR38248:SF2">
    <property type="entry name" value="FUNK1 11"/>
    <property type="match status" value="1"/>
</dbReference>
<dbReference type="PANTHER" id="PTHR38248">
    <property type="entry name" value="FUNK1 6"/>
    <property type="match status" value="1"/>
</dbReference>
<evidence type="ECO:0000313" key="3">
    <source>
        <dbReference type="EMBL" id="KAK7688396.1"/>
    </source>
</evidence>
<gene>
    <name evidence="3" type="ORF">QCA50_008769</name>
</gene>
<dbReference type="Gene3D" id="1.10.510.10">
    <property type="entry name" value="Transferase(Phosphotransferase) domain 1"/>
    <property type="match status" value="1"/>
</dbReference>
<dbReference type="GO" id="GO:0004672">
    <property type="term" value="F:protein kinase activity"/>
    <property type="evidence" value="ECO:0007669"/>
    <property type="project" value="InterPro"/>
</dbReference>
<feature type="region of interest" description="Disordered" evidence="1">
    <location>
        <begin position="577"/>
        <end position="668"/>
    </location>
</feature>
<reference evidence="3 4" key="1">
    <citation type="submission" date="2022-09" db="EMBL/GenBank/DDBJ databases">
        <authorList>
            <person name="Palmer J.M."/>
        </authorList>
    </citation>
    <scope>NUCLEOTIDE SEQUENCE [LARGE SCALE GENOMIC DNA]</scope>
    <source>
        <strain evidence="3 4">DSM 7382</strain>
    </source>
</reference>